<accession>A0AAE0EWD7</accession>
<gene>
    <name evidence="3" type="ORF">CYMTET_47701</name>
</gene>
<keyword evidence="4" id="KW-1185">Reference proteome</keyword>
<sequence length="418" mass="45202">MKLIGLPLKVEHGGPDRGTVVDQHTDEDTGYTTVTFDIFDDHAGNALSRMITAGRLPDLSLCHNLYAKPDAPFEEWHKEPVEIIRMSSAQMSTDVVSTGQPAATPDTSTPLGVAQATDASNIDLPSRSRDTMGRFTAPNASGDPNPGNAQDKALKSVTFEDTGTAVQNKQDGFLSNLADRVERIASGLDPRVSGELVETFEDMVKAHVDVHKLLNVANSDTKELQAKCASLQEDNQSMRAERKAEFGKMAGDIADALSDIYMQYNGSPMEQSSKDELKLELDKNPKMAKTLQGLPMATVAMSAQRQMADMGTRIQNARVETAAEKESSLTKKLRDYQVQLSALQSAGAAPSVSQSELVRAGPAPIAVAASENKYGETYRFLPSALRDSIARYDSSCGSGRLTPDDYSSESLVKRPRIS</sequence>
<proteinExistence type="predicted"/>
<comment type="caution">
    <text evidence="3">The sequence shown here is derived from an EMBL/GenBank/DDBJ whole genome shotgun (WGS) entry which is preliminary data.</text>
</comment>
<evidence type="ECO:0000256" key="2">
    <source>
        <dbReference type="SAM" id="MobiDB-lite"/>
    </source>
</evidence>
<feature type="region of interest" description="Disordered" evidence="2">
    <location>
        <begin position="396"/>
        <end position="418"/>
    </location>
</feature>
<evidence type="ECO:0000313" key="3">
    <source>
        <dbReference type="EMBL" id="KAK3242542.1"/>
    </source>
</evidence>
<dbReference type="Proteomes" id="UP001190700">
    <property type="component" value="Unassembled WGS sequence"/>
</dbReference>
<reference evidence="3 4" key="1">
    <citation type="journal article" date="2015" name="Genome Biol. Evol.">
        <title>Comparative Genomics of a Bacterivorous Green Alga Reveals Evolutionary Causalities and Consequences of Phago-Mixotrophic Mode of Nutrition.</title>
        <authorList>
            <person name="Burns J.A."/>
            <person name="Paasch A."/>
            <person name="Narechania A."/>
            <person name="Kim E."/>
        </authorList>
    </citation>
    <scope>NUCLEOTIDE SEQUENCE [LARGE SCALE GENOMIC DNA]</scope>
    <source>
        <strain evidence="3 4">PLY_AMNH</strain>
    </source>
</reference>
<keyword evidence="1" id="KW-0175">Coiled coil</keyword>
<protein>
    <submittedName>
        <fullName evidence="3">Uncharacterized protein</fullName>
    </submittedName>
</protein>
<dbReference type="EMBL" id="LGRX02033150">
    <property type="protein sequence ID" value="KAK3242542.1"/>
    <property type="molecule type" value="Genomic_DNA"/>
</dbReference>
<name>A0AAE0EWD7_9CHLO</name>
<dbReference type="AlphaFoldDB" id="A0AAE0EWD7"/>
<evidence type="ECO:0000256" key="1">
    <source>
        <dbReference type="SAM" id="Coils"/>
    </source>
</evidence>
<evidence type="ECO:0000313" key="4">
    <source>
        <dbReference type="Proteomes" id="UP001190700"/>
    </source>
</evidence>
<organism evidence="3 4">
    <name type="scientific">Cymbomonas tetramitiformis</name>
    <dbReference type="NCBI Taxonomy" id="36881"/>
    <lineage>
        <taxon>Eukaryota</taxon>
        <taxon>Viridiplantae</taxon>
        <taxon>Chlorophyta</taxon>
        <taxon>Pyramimonadophyceae</taxon>
        <taxon>Pyramimonadales</taxon>
        <taxon>Pyramimonadaceae</taxon>
        <taxon>Cymbomonas</taxon>
    </lineage>
</organism>
<feature type="coiled-coil region" evidence="1">
    <location>
        <begin position="214"/>
        <end position="241"/>
    </location>
</feature>